<keyword evidence="2" id="KW-1185">Reference proteome</keyword>
<gene>
    <name evidence="1" type="ORF">HHI36_004103</name>
</gene>
<protein>
    <submittedName>
        <fullName evidence="1">Uncharacterized protein</fullName>
    </submittedName>
</protein>
<proteinExistence type="predicted"/>
<accession>A0ABD2NQF7</accession>
<dbReference type="AlphaFoldDB" id="A0ABD2NQF7"/>
<name>A0ABD2NQF7_9CUCU</name>
<evidence type="ECO:0000313" key="2">
    <source>
        <dbReference type="Proteomes" id="UP001516400"/>
    </source>
</evidence>
<dbReference type="EMBL" id="JABFTP020000144">
    <property type="protein sequence ID" value="KAL3280875.1"/>
    <property type="molecule type" value="Genomic_DNA"/>
</dbReference>
<dbReference type="Proteomes" id="UP001516400">
    <property type="component" value="Unassembled WGS sequence"/>
</dbReference>
<sequence length="125" mass="14606">MDETGLSTVQPIQKVIALKGTEQVEQVTSAGRVYSSYRTIDFRPTCHETAFNRRKSESRGYTKFKCGSYWASNWKKKKEKEKIRSKSSKKVENGFKIQNRKHSRSLLMNLFPKQKKPRRIAAMMK</sequence>
<organism evidence="1 2">
    <name type="scientific">Cryptolaemus montrouzieri</name>
    <dbReference type="NCBI Taxonomy" id="559131"/>
    <lineage>
        <taxon>Eukaryota</taxon>
        <taxon>Metazoa</taxon>
        <taxon>Ecdysozoa</taxon>
        <taxon>Arthropoda</taxon>
        <taxon>Hexapoda</taxon>
        <taxon>Insecta</taxon>
        <taxon>Pterygota</taxon>
        <taxon>Neoptera</taxon>
        <taxon>Endopterygota</taxon>
        <taxon>Coleoptera</taxon>
        <taxon>Polyphaga</taxon>
        <taxon>Cucujiformia</taxon>
        <taxon>Coccinelloidea</taxon>
        <taxon>Coccinellidae</taxon>
        <taxon>Scymninae</taxon>
        <taxon>Scymnini</taxon>
        <taxon>Cryptolaemus</taxon>
    </lineage>
</organism>
<evidence type="ECO:0000313" key="1">
    <source>
        <dbReference type="EMBL" id="KAL3280875.1"/>
    </source>
</evidence>
<comment type="caution">
    <text evidence="1">The sequence shown here is derived from an EMBL/GenBank/DDBJ whole genome shotgun (WGS) entry which is preliminary data.</text>
</comment>
<reference evidence="1 2" key="1">
    <citation type="journal article" date="2021" name="BMC Biol.">
        <title>Horizontally acquired antibacterial genes associated with adaptive radiation of ladybird beetles.</title>
        <authorList>
            <person name="Li H.S."/>
            <person name="Tang X.F."/>
            <person name="Huang Y.H."/>
            <person name="Xu Z.Y."/>
            <person name="Chen M.L."/>
            <person name="Du X.Y."/>
            <person name="Qiu B.Y."/>
            <person name="Chen P.T."/>
            <person name="Zhang W."/>
            <person name="Slipinski A."/>
            <person name="Escalona H.E."/>
            <person name="Waterhouse R.M."/>
            <person name="Zwick A."/>
            <person name="Pang H."/>
        </authorList>
    </citation>
    <scope>NUCLEOTIDE SEQUENCE [LARGE SCALE GENOMIC DNA]</scope>
    <source>
        <strain evidence="1">SYSU2018</strain>
    </source>
</reference>